<dbReference type="PANTHER" id="PTHR47432:SF1">
    <property type="entry name" value="CELL WALL ASSEMBLY REGULATOR SMI1"/>
    <property type="match status" value="1"/>
</dbReference>
<dbReference type="InterPro" id="IPR018958">
    <property type="entry name" value="Knr4/Smi1-like_dom"/>
</dbReference>
<keyword evidence="3" id="KW-1185">Reference proteome</keyword>
<evidence type="ECO:0000313" key="2">
    <source>
        <dbReference type="EMBL" id="MFI9103800.1"/>
    </source>
</evidence>
<proteinExistence type="predicted"/>
<organism evidence="2 3">
    <name type="scientific">Streptomyces fildesensis</name>
    <dbReference type="NCBI Taxonomy" id="375757"/>
    <lineage>
        <taxon>Bacteria</taxon>
        <taxon>Bacillati</taxon>
        <taxon>Actinomycetota</taxon>
        <taxon>Actinomycetes</taxon>
        <taxon>Kitasatosporales</taxon>
        <taxon>Streptomycetaceae</taxon>
        <taxon>Streptomyces</taxon>
    </lineage>
</organism>
<feature type="domain" description="Knr4/Smi1-like" evidence="1">
    <location>
        <begin position="166"/>
        <end position="330"/>
    </location>
</feature>
<accession>A0ABW8CEL9</accession>
<dbReference type="Pfam" id="PF09346">
    <property type="entry name" value="SMI1_KNR4"/>
    <property type="match status" value="1"/>
</dbReference>
<reference evidence="2 3" key="1">
    <citation type="submission" date="2024-10" db="EMBL/GenBank/DDBJ databases">
        <title>The Natural Products Discovery Center: Release of the First 8490 Sequenced Strains for Exploring Actinobacteria Biosynthetic Diversity.</title>
        <authorList>
            <person name="Kalkreuter E."/>
            <person name="Kautsar S.A."/>
            <person name="Yang D."/>
            <person name="Bader C.D."/>
            <person name="Teijaro C.N."/>
            <person name="Fluegel L."/>
            <person name="Davis C.M."/>
            <person name="Simpson J.R."/>
            <person name="Lauterbach L."/>
            <person name="Steele A.D."/>
            <person name="Gui C."/>
            <person name="Meng S."/>
            <person name="Li G."/>
            <person name="Viehrig K."/>
            <person name="Ye F."/>
            <person name="Su P."/>
            <person name="Kiefer A.F."/>
            <person name="Nichols A."/>
            <person name="Cepeda A.J."/>
            <person name="Yan W."/>
            <person name="Fan B."/>
            <person name="Jiang Y."/>
            <person name="Adhikari A."/>
            <person name="Zheng C.-J."/>
            <person name="Schuster L."/>
            <person name="Cowan T.M."/>
            <person name="Smanski M.J."/>
            <person name="Chevrette M.G."/>
            <person name="De Carvalho L.P.S."/>
            <person name="Shen B."/>
        </authorList>
    </citation>
    <scope>NUCLEOTIDE SEQUENCE [LARGE SCALE GENOMIC DNA]</scope>
    <source>
        <strain evidence="2 3">NPDC053399</strain>
    </source>
</reference>
<evidence type="ECO:0000259" key="1">
    <source>
        <dbReference type="SMART" id="SM00860"/>
    </source>
</evidence>
<feature type="non-terminal residue" evidence="2">
    <location>
        <position position="446"/>
    </location>
</feature>
<comment type="caution">
    <text evidence="2">The sequence shown here is derived from an EMBL/GenBank/DDBJ whole genome shotgun (WGS) entry which is preliminary data.</text>
</comment>
<dbReference type="Proteomes" id="UP001614394">
    <property type="component" value="Unassembled WGS sequence"/>
</dbReference>
<dbReference type="SMART" id="SM00860">
    <property type="entry name" value="SMI1_KNR4"/>
    <property type="match status" value="1"/>
</dbReference>
<dbReference type="EMBL" id="JBITYG010000007">
    <property type="protein sequence ID" value="MFI9103800.1"/>
    <property type="molecule type" value="Genomic_DNA"/>
</dbReference>
<gene>
    <name evidence="2" type="ORF">ACIGXA_25075</name>
</gene>
<dbReference type="InterPro" id="IPR037883">
    <property type="entry name" value="Knr4/Smi1-like_sf"/>
</dbReference>
<name>A0ABW8CEL9_9ACTN</name>
<dbReference type="InterPro" id="IPR051873">
    <property type="entry name" value="KNR4/SMI1_regulator"/>
</dbReference>
<protein>
    <submittedName>
        <fullName evidence="2">SMI1/KNR4 family protein</fullName>
    </submittedName>
</protein>
<evidence type="ECO:0000313" key="3">
    <source>
        <dbReference type="Proteomes" id="UP001614394"/>
    </source>
</evidence>
<dbReference type="SUPFAM" id="SSF160631">
    <property type="entry name" value="SMI1/KNR4-like"/>
    <property type="match status" value="1"/>
</dbReference>
<dbReference type="PANTHER" id="PTHR47432">
    <property type="entry name" value="CELL WALL ASSEMBLY REGULATOR SMI1"/>
    <property type="match status" value="1"/>
</dbReference>
<sequence>MPDVIEQGVARVVGIIAENAREGWTEAVLTSAEGLFGLSASGHCVFADAAPRPFSMASRGVQALTDVTAAVKAARGWDRTRLEIRCRPSGEYALIASRDVVSRLNGERPGFEAILDHNFRPSPAGYAQEEGVAGPAGDPELALSRFRGYLERRAEILGRAETLAPPVTEAALADAELRLGRSLPSDLRALYLVADGSGDGAAGLFGNLGWMPLDRLVAGNAGLREPVWTGWNDHWDAVVLDAYPPDTVRRCHEHPAWLPFATADDGNYLAIDMSPAPAGRPGQVIQIGRDQYDGPLYVCDSVTSLLGRCLDQLDRGAYEVPADVVDYIDLVEGPWDPEPDPDAELLTDAIPDDVPPSTQAVLIQSRAPGSPMDLTPLTRAPHLRKLELKRRPVADLTPLQNLPVESLAISLHGGDLGRFVWIIVRTRGRCLRCGVRRGRWWRFSRS</sequence>
<dbReference type="RefSeq" id="WP_399653321.1">
    <property type="nucleotide sequence ID" value="NZ_JBITYG010000007.1"/>
</dbReference>